<organism evidence="11 12">
    <name type="scientific">Jatrophihabitans cynanchi</name>
    <dbReference type="NCBI Taxonomy" id="2944128"/>
    <lineage>
        <taxon>Bacteria</taxon>
        <taxon>Bacillati</taxon>
        <taxon>Actinomycetota</taxon>
        <taxon>Actinomycetes</taxon>
        <taxon>Jatrophihabitantales</taxon>
        <taxon>Jatrophihabitantaceae</taxon>
        <taxon>Jatrophihabitans</taxon>
    </lineage>
</organism>
<dbReference type="EC" id="3.1.-.-" evidence="9"/>
<evidence type="ECO:0000313" key="11">
    <source>
        <dbReference type="EMBL" id="WAX56426.1"/>
    </source>
</evidence>
<keyword evidence="9" id="KW-0963">Cytoplasm</keyword>
<evidence type="ECO:0000256" key="4">
    <source>
        <dbReference type="ARBA" id="ARBA00022722"/>
    </source>
</evidence>
<feature type="binding site" evidence="9">
    <location>
        <position position="135"/>
    </location>
    <ligand>
        <name>Zn(2+)</name>
        <dbReference type="ChEBI" id="CHEBI:29105"/>
        <note>catalytic</note>
    </ligand>
</feature>
<comment type="cofactor">
    <cofactor evidence="9">
        <name>Zn(2+)</name>
        <dbReference type="ChEBI" id="CHEBI:29105"/>
    </cofactor>
    <text evidence="9">Binds 1 zinc ion.</text>
</comment>
<keyword evidence="8 9" id="KW-0862">Zinc</keyword>
<evidence type="ECO:0000256" key="3">
    <source>
        <dbReference type="ARBA" id="ARBA00022552"/>
    </source>
</evidence>
<dbReference type="InterPro" id="IPR002036">
    <property type="entry name" value="YbeY"/>
</dbReference>
<dbReference type="SUPFAM" id="SSF55486">
    <property type="entry name" value="Metalloproteases ('zincins'), catalytic domain"/>
    <property type="match status" value="1"/>
</dbReference>
<dbReference type="PANTHER" id="PTHR46986">
    <property type="entry name" value="ENDORIBONUCLEASE YBEY, CHLOROPLASTIC"/>
    <property type="match status" value="1"/>
</dbReference>
<reference evidence="11" key="1">
    <citation type="submission" date="2022-05" db="EMBL/GenBank/DDBJ databases">
        <title>Jatrophihabitans sp. SB3-54 whole genome sequence.</title>
        <authorList>
            <person name="Suh M.K."/>
            <person name="Eom M.K."/>
            <person name="Kim J.S."/>
            <person name="Kim H.S."/>
            <person name="Do H.E."/>
            <person name="Shin Y.K."/>
            <person name="Lee J.-S."/>
        </authorList>
    </citation>
    <scope>NUCLEOTIDE SEQUENCE</scope>
    <source>
        <strain evidence="11">SB3-54</strain>
    </source>
</reference>
<protein>
    <recommendedName>
        <fullName evidence="9">Endoribonuclease YbeY</fullName>
        <ecNumber evidence="9">3.1.-.-</ecNumber>
    </recommendedName>
</protein>
<evidence type="ECO:0000256" key="7">
    <source>
        <dbReference type="ARBA" id="ARBA00022801"/>
    </source>
</evidence>
<comment type="subcellular location">
    <subcellularLocation>
        <location evidence="9">Cytoplasm</location>
    </subcellularLocation>
</comment>
<dbReference type="PROSITE" id="PS01306">
    <property type="entry name" value="UPF0054"/>
    <property type="match status" value="1"/>
</dbReference>
<name>A0ABY7JV62_9ACTN</name>
<dbReference type="PANTHER" id="PTHR46986:SF1">
    <property type="entry name" value="ENDORIBONUCLEASE YBEY, CHLOROPLASTIC"/>
    <property type="match status" value="1"/>
</dbReference>
<evidence type="ECO:0000256" key="9">
    <source>
        <dbReference type="HAMAP-Rule" id="MF_00009"/>
    </source>
</evidence>
<proteinExistence type="inferred from homology"/>
<dbReference type="Pfam" id="PF02130">
    <property type="entry name" value="YbeY"/>
    <property type="match status" value="1"/>
</dbReference>
<feature type="binding site" evidence="9">
    <location>
        <position position="125"/>
    </location>
    <ligand>
        <name>Zn(2+)</name>
        <dbReference type="ChEBI" id="CHEBI:29105"/>
        <note>catalytic</note>
    </ligand>
</feature>
<comment type="function">
    <text evidence="9">Single strand-specific metallo-endoribonuclease involved in late-stage 70S ribosome quality control and in maturation of the 3' terminus of the 16S rRNA.</text>
</comment>
<keyword evidence="4 9" id="KW-0540">Nuclease</keyword>
<dbReference type="Gene3D" id="3.40.390.30">
    <property type="entry name" value="Metalloproteases ('zincins'), catalytic domain"/>
    <property type="match status" value="1"/>
</dbReference>
<feature type="binding site" evidence="9">
    <location>
        <position position="129"/>
    </location>
    <ligand>
        <name>Zn(2+)</name>
        <dbReference type="ChEBI" id="CHEBI:29105"/>
        <note>catalytic</note>
    </ligand>
</feature>
<feature type="region of interest" description="Disordered" evidence="10">
    <location>
        <begin position="158"/>
        <end position="183"/>
    </location>
</feature>
<dbReference type="NCBIfam" id="TIGR00043">
    <property type="entry name" value="rRNA maturation RNase YbeY"/>
    <property type="match status" value="1"/>
</dbReference>
<keyword evidence="12" id="KW-1185">Reference proteome</keyword>
<evidence type="ECO:0000256" key="1">
    <source>
        <dbReference type="ARBA" id="ARBA00010875"/>
    </source>
</evidence>
<comment type="similarity">
    <text evidence="1 9">Belongs to the endoribonuclease YbeY family.</text>
</comment>
<dbReference type="InterPro" id="IPR020549">
    <property type="entry name" value="YbeY_CS"/>
</dbReference>
<gene>
    <name evidence="9 11" type="primary">ybeY</name>
    <name evidence="11" type="ORF">M6B22_18080</name>
</gene>
<accession>A0ABY7JV62</accession>
<dbReference type="RefSeq" id="WP_269442959.1">
    <property type="nucleotide sequence ID" value="NZ_CP097463.1"/>
</dbReference>
<dbReference type="HAMAP" id="MF_00009">
    <property type="entry name" value="Endoribonucl_YbeY"/>
    <property type="match status" value="1"/>
</dbReference>
<dbReference type="EMBL" id="CP097463">
    <property type="protein sequence ID" value="WAX56426.1"/>
    <property type="molecule type" value="Genomic_DNA"/>
</dbReference>
<keyword evidence="7 9" id="KW-0378">Hydrolase</keyword>
<evidence type="ECO:0000256" key="6">
    <source>
        <dbReference type="ARBA" id="ARBA00022759"/>
    </source>
</evidence>
<evidence type="ECO:0000256" key="10">
    <source>
        <dbReference type="SAM" id="MobiDB-lite"/>
    </source>
</evidence>
<keyword evidence="5 9" id="KW-0479">Metal-binding</keyword>
<dbReference type="Proteomes" id="UP001164693">
    <property type="component" value="Chromosome"/>
</dbReference>
<keyword evidence="3 9" id="KW-0698">rRNA processing</keyword>
<sequence>MIEVNNESGADVDEAALVTLGRFVLERMGINPAAELSIVLLDTEAMAALHVQWMDLPGPTDVMAFPMDGADSPDARLDPTAPPGTDEPAAEAMLGDVVLCPAVAADQAASAGHSVEAELHLLCTHGVLHLLGYDHGDPDEEREMFELQAELVGEWAKRSGRGPIRAPLPGTGGEVRDTAGRGR</sequence>
<keyword evidence="6 9" id="KW-0255">Endonuclease</keyword>
<evidence type="ECO:0000256" key="8">
    <source>
        <dbReference type="ARBA" id="ARBA00022833"/>
    </source>
</evidence>
<evidence type="ECO:0000256" key="2">
    <source>
        <dbReference type="ARBA" id="ARBA00022517"/>
    </source>
</evidence>
<feature type="compositionally biased region" description="Basic and acidic residues" evidence="10">
    <location>
        <begin position="174"/>
        <end position="183"/>
    </location>
</feature>
<keyword evidence="2 9" id="KW-0690">Ribosome biogenesis</keyword>
<evidence type="ECO:0000256" key="5">
    <source>
        <dbReference type="ARBA" id="ARBA00022723"/>
    </source>
</evidence>
<evidence type="ECO:0000313" key="12">
    <source>
        <dbReference type="Proteomes" id="UP001164693"/>
    </source>
</evidence>
<dbReference type="InterPro" id="IPR023091">
    <property type="entry name" value="MetalPrtase_cat_dom_sf_prd"/>
</dbReference>